<dbReference type="EMBL" id="CM016762">
    <property type="protein sequence ID" value="TMS38917.1"/>
    <property type="molecule type" value="Genomic_DNA"/>
</dbReference>
<dbReference type="Proteomes" id="UP000298663">
    <property type="component" value="Chromosome X"/>
</dbReference>
<evidence type="ECO:0000313" key="3">
    <source>
        <dbReference type="EMBL" id="TMS38917.1"/>
    </source>
</evidence>
<dbReference type="AlphaFoldDB" id="A0A4U8V365"/>
<proteinExistence type="predicted"/>
<organism evidence="3 4">
    <name type="scientific">Steinernema carpocapsae</name>
    <name type="common">Entomopathogenic nematode</name>
    <dbReference type="NCBI Taxonomy" id="34508"/>
    <lineage>
        <taxon>Eukaryota</taxon>
        <taxon>Metazoa</taxon>
        <taxon>Ecdysozoa</taxon>
        <taxon>Nematoda</taxon>
        <taxon>Chromadorea</taxon>
        <taxon>Rhabditida</taxon>
        <taxon>Tylenchina</taxon>
        <taxon>Panagrolaimomorpha</taxon>
        <taxon>Strongyloidoidea</taxon>
        <taxon>Steinernematidae</taxon>
        <taxon>Steinernema</taxon>
    </lineage>
</organism>
<keyword evidence="4" id="KW-1185">Reference proteome</keyword>
<evidence type="ECO:0000256" key="1">
    <source>
        <dbReference type="SAM" id="MobiDB-lite"/>
    </source>
</evidence>
<sequence length="131" mass="15008">MPLTSQRTMATEPITRLKTEDGSDEDDVEIDENVVEMLNTTENDNATTSLTNVFDHYLYSPEKALARHVFFITIGATIFIIVLGFFFRKRYCCRKEKEGGNVTTKTSNGYKYHVAKTQDMVGNKERELLNQ</sequence>
<protein>
    <submittedName>
        <fullName evidence="3">Uncharacterized protein</fullName>
    </submittedName>
</protein>
<keyword evidence="2" id="KW-0472">Membrane</keyword>
<dbReference type="EMBL" id="AZBU02000001">
    <property type="protein sequence ID" value="TMS38917.1"/>
    <property type="molecule type" value="Genomic_DNA"/>
</dbReference>
<gene>
    <name evidence="3" type="ORF">L596_005539</name>
</gene>
<feature type="transmembrane region" description="Helical" evidence="2">
    <location>
        <begin position="65"/>
        <end position="87"/>
    </location>
</feature>
<name>A0A4U8V365_STECR</name>
<evidence type="ECO:0000313" key="4">
    <source>
        <dbReference type="Proteomes" id="UP000298663"/>
    </source>
</evidence>
<feature type="region of interest" description="Disordered" evidence="1">
    <location>
        <begin position="1"/>
        <end position="26"/>
    </location>
</feature>
<keyword evidence="2" id="KW-1133">Transmembrane helix</keyword>
<reference evidence="3 4" key="1">
    <citation type="journal article" date="2015" name="Genome Biol.">
        <title>Comparative genomics of Steinernema reveals deeply conserved gene regulatory networks.</title>
        <authorList>
            <person name="Dillman A.R."/>
            <person name="Macchietto M."/>
            <person name="Porter C.F."/>
            <person name="Rogers A."/>
            <person name="Williams B."/>
            <person name="Antoshechkin I."/>
            <person name="Lee M.M."/>
            <person name="Goodwin Z."/>
            <person name="Lu X."/>
            <person name="Lewis E.E."/>
            <person name="Goodrich-Blair H."/>
            <person name="Stock S.P."/>
            <person name="Adams B.J."/>
            <person name="Sternberg P.W."/>
            <person name="Mortazavi A."/>
        </authorList>
    </citation>
    <scope>NUCLEOTIDE SEQUENCE [LARGE SCALE GENOMIC DNA]</scope>
    <source>
        <strain evidence="3 4">ALL</strain>
    </source>
</reference>
<keyword evidence="2" id="KW-0812">Transmembrane</keyword>
<accession>A0A4U8V365</accession>
<evidence type="ECO:0000256" key="2">
    <source>
        <dbReference type="SAM" id="Phobius"/>
    </source>
</evidence>
<reference evidence="3 4" key="2">
    <citation type="journal article" date="2019" name="G3 (Bethesda)">
        <title>Hybrid Assembly of the Genome of the Entomopathogenic Nematode Steinernema carpocapsae Identifies the X-Chromosome.</title>
        <authorList>
            <person name="Serra L."/>
            <person name="Macchietto M."/>
            <person name="Macias-Munoz A."/>
            <person name="McGill C.J."/>
            <person name="Rodriguez I.M."/>
            <person name="Rodriguez B."/>
            <person name="Murad R."/>
            <person name="Mortazavi A."/>
        </authorList>
    </citation>
    <scope>NUCLEOTIDE SEQUENCE [LARGE SCALE GENOMIC DNA]</scope>
    <source>
        <strain evidence="3 4">ALL</strain>
    </source>
</reference>
<comment type="caution">
    <text evidence="3">The sequence shown here is derived from an EMBL/GenBank/DDBJ whole genome shotgun (WGS) entry which is preliminary data.</text>
</comment>